<feature type="region of interest" description="Disordered" evidence="1">
    <location>
        <begin position="77"/>
        <end position="126"/>
    </location>
</feature>
<organism evidence="2 3">
    <name type="scientific">Solanum tuberosum</name>
    <name type="common">Potato</name>
    <dbReference type="NCBI Taxonomy" id="4113"/>
    <lineage>
        <taxon>Eukaryota</taxon>
        <taxon>Viridiplantae</taxon>
        <taxon>Streptophyta</taxon>
        <taxon>Embryophyta</taxon>
        <taxon>Tracheophyta</taxon>
        <taxon>Spermatophyta</taxon>
        <taxon>Magnoliopsida</taxon>
        <taxon>eudicotyledons</taxon>
        <taxon>Gunneridae</taxon>
        <taxon>Pentapetalae</taxon>
        <taxon>asterids</taxon>
        <taxon>lamiids</taxon>
        <taxon>Solanales</taxon>
        <taxon>Solanaceae</taxon>
        <taxon>Solanoideae</taxon>
        <taxon>Solaneae</taxon>
        <taxon>Solanum</taxon>
    </lineage>
</organism>
<feature type="compositionally biased region" description="Acidic residues" evidence="1">
    <location>
        <begin position="109"/>
        <end position="126"/>
    </location>
</feature>
<keyword evidence="3" id="KW-1185">Reference proteome</keyword>
<dbReference type="EnsemblPlants" id="PGSC0003DMT400094140">
    <property type="protein sequence ID" value="PGSC0003DMT400094140"/>
    <property type="gene ID" value="PGSC0003DMG400043711"/>
</dbReference>
<dbReference type="AlphaFoldDB" id="M1DTH9"/>
<sequence>MTPELSTQIWTEKEVGGHTKGRVYGRGSRNDVRRHQSGLQGIGSSRQAEALDGVQIAAMSAQIAQLTSALANSEQRRVAEQQSMSATVPQIKEQVLNLDRRPTTSSPAEDIDNDSEEEDDFVDRTP</sequence>
<reference evidence="3" key="1">
    <citation type="journal article" date="2011" name="Nature">
        <title>Genome sequence and analysis of the tuber crop potato.</title>
        <authorList>
            <consortium name="The Potato Genome Sequencing Consortium"/>
        </authorList>
    </citation>
    <scope>NUCLEOTIDE SEQUENCE [LARGE SCALE GENOMIC DNA]</scope>
    <source>
        <strain evidence="3">cv. DM1-3 516 R44</strain>
    </source>
</reference>
<evidence type="ECO:0000256" key="1">
    <source>
        <dbReference type="SAM" id="MobiDB-lite"/>
    </source>
</evidence>
<evidence type="ECO:0000313" key="3">
    <source>
        <dbReference type="Proteomes" id="UP000011115"/>
    </source>
</evidence>
<dbReference type="InParanoid" id="M1DTH9"/>
<accession>M1DTH9</accession>
<feature type="region of interest" description="Disordered" evidence="1">
    <location>
        <begin position="17"/>
        <end position="44"/>
    </location>
</feature>
<dbReference type="PaxDb" id="4113-PGSC0003DMT400094140"/>
<name>M1DTH9_SOLTU</name>
<evidence type="ECO:0000313" key="2">
    <source>
        <dbReference type="EnsemblPlants" id="PGSC0003DMT400094140"/>
    </source>
</evidence>
<dbReference type="Gramene" id="PGSC0003DMT400094140">
    <property type="protein sequence ID" value="PGSC0003DMT400094140"/>
    <property type="gene ID" value="PGSC0003DMG400043711"/>
</dbReference>
<dbReference type="Proteomes" id="UP000011115">
    <property type="component" value="Unassembled WGS sequence"/>
</dbReference>
<protein>
    <submittedName>
        <fullName evidence="2">Uncharacterized protein</fullName>
    </submittedName>
</protein>
<reference evidence="2" key="2">
    <citation type="submission" date="2015-06" db="UniProtKB">
        <authorList>
            <consortium name="EnsemblPlants"/>
        </authorList>
    </citation>
    <scope>IDENTIFICATION</scope>
    <source>
        <strain evidence="2">DM1-3 516 R44</strain>
    </source>
</reference>
<proteinExistence type="predicted"/>
<dbReference type="HOGENOM" id="CLU_168586_0_0_1"/>